<feature type="region of interest" description="Disordered" evidence="1">
    <location>
        <begin position="17"/>
        <end position="55"/>
    </location>
</feature>
<organism evidence="2 3">
    <name type="scientific">Gigaspora margarita</name>
    <dbReference type="NCBI Taxonomy" id="4874"/>
    <lineage>
        <taxon>Eukaryota</taxon>
        <taxon>Fungi</taxon>
        <taxon>Fungi incertae sedis</taxon>
        <taxon>Mucoromycota</taxon>
        <taxon>Glomeromycotina</taxon>
        <taxon>Glomeromycetes</taxon>
        <taxon>Diversisporales</taxon>
        <taxon>Gigasporaceae</taxon>
        <taxon>Gigaspora</taxon>
    </lineage>
</organism>
<evidence type="ECO:0000256" key="1">
    <source>
        <dbReference type="SAM" id="MobiDB-lite"/>
    </source>
</evidence>
<accession>A0ABN7VKH1</accession>
<sequence length="117" mass="13540">MECSSIDYQKRIECLLDRTRPTTASQNKTNDHVNTDKSEKQEKMETTNSLVKADPEDKALKKTLIKEAQKYENKRLKNEHKKNISNNHKITNDLEELLGDSETYLSLDLATEIESEL</sequence>
<dbReference type="Proteomes" id="UP000789901">
    <property type="component" value="Unassembled WGS sequence"/>
</dbReference>
<keyword evidence="3" id="KW-1185">Reference proteome</keyword>
<comment type="caution">
    <text evidence="2">The sequence shown here is derived from an EMBL/GenBank/DDBJ whole genome shotgun (WGS) entry which is preliminary data.</text>
</comment>
<reference evidence="2 3" key="1">
    <citation type="submission" date="2021-06" db="EMBL/GenBank/DDBJ databases">
        <authorList>
            <person name="Kallberg Y."/>
            <person name="Tangrot J."/>
            <person name="Rosling A."/>
        </authorList>
    </citation>
    <scope>NUCLEOTIDE SEQUENCE [LARGE SCALE GENOMIC DNA]</scope>
    <source>
        <strain evidence="2 3">120-4 pot B 10/14</strain>
    </source>
</reference>
<proteinExistence type="predicted"/>
<evidence type="ECO:0000313" key="2">
    <source>
        <dbReference type="EMBL" id="CAG8780967.1"/>
    </source>
</evidence>
<gene>
    <name evidence="2" type="ORF">GMARGA_LOCUS19725</name>
</gene>
<dbReference type="EMBL" id="CAJVQB010016669">
    <property type="protein sequence ID" value="CAG8780967.1"/>
    <property type="molecule type" value="Genomic_DNA"/>
</dbReference>
<evidence type="ECO:0000313" key="3">
    <source>
        <dbReference type="Proteomes" id="UP000789901"/>
    </source>
</evidence>
<name>A0ABN7VKH1_GIGMA</name>
<feature type="compositionally biased region" description="Basic and acidic residues" evidence="1">
    <location>
        <begin position="29"/>
        <end position="45"/>
    </location>
</feature>
<protein>
    <submittedName>
        <fullName evidence="2">32468_t:CDS:1</fullName>
    </submittedName>
</protein>